<sequence>MTLAFAAIGEKKLLCVPSVDATSTRCEWLQNTMVLEAKGLSDQGKDFYVSLDILNVARNTMGPADVAALDRHIGGPNRNDEGSTQLRTRHIQARYPLNIVRVMYHPDERRLGALIKHHTGLSIEVHSTGPERFYSPPDSG</sequence>
<keyword evidence="2" id="KW-1185">Reference proteome</keyword>
<proteinExistence type="predicted"/>
<dbReference type="Proteomes" id="UP001392437">
    <property type="component" value="Unassembled WGS sequence"/>
</dbReference>
<dbReference type="AlphaFoldDB" id="A0AAW0QGI3"/>
<organism evidence="1 2">
    <name type="scientific">Apiospora kogelbergensis</name>
    <dbReference type="NCBI Taxonomy" id="1337665"/>
    <lineage>
        <taxon>Eukaryota</taxon>
        <taxon>Fungi</taxon>
        <taxon>Dikarya</taxon>
        <taxon>Ascomycota</taxon>
        <taxon>Pezizomycotina</taxon>
        <taxon>Sordariomycetes</taxon>
        <taxon>Xylariomycetidae</taxon>
        <taxon>Amphisphaeriales</taxon>
        <taxon>Apiosporaceae</taxon>
        <taxon>Apiospora</taxon>
    </lineage>
</organism>
<accession>A0AAW0QGI3</accession>
<dbReference type="EMBL" id="JAQQWP010000009">
    <property type="protein sequence ID" value="KAK8101837.1"/>
    <property type="molecule type" value="Genomic_DNA"/>
</dbReference>
<name>A0AAW0QGI3_9PEZI</name>
<gene>
    <name evidence="1" type="ORF">PG999_012211</name>
</gene>
<comment type="caution">
    <text evidence="1">The sequence shown here is derived from an EMBL/GenBank/DDBJ whole genome shotgun (WGS) entry which is preliminary data.</text>
</comment>
<protein>
    <submittedName>
        <fullName evidence="1">Uncharacterized protein</fullName>
    </submittedName>
</protein>
<evidence type="ECO:0000313" key="2">
    <source>
        <dbReference type="Proteomes" id="UP001392437"/>
    </source>
</evidence>
<evidence type="ECO:0000313" key="1">
    <source>
        <dbReference type="EMBL" id="KAK8101837.1"/>
    </source>
</evidence>
<reference evidence="1 2" key="1">
    <citation type="submission" date="2023-01" db="EMBL/GenBank/DDBJ databases">
        <title>Analysis of 21 Apiospora genomes using comparative genomics revels a genus with tremendous synthesis potential of carbohydrate active enzymes and secondary metabolites.</title>
        <authorList>
            <person name="Sorensen T."/>
        </authorList>
    </citation>
    <scope>NUCLEOTIDE SEQUENCE [LARGE SCALE GENOMIC DNA]</scope>
    <source>
        <strain evidence="1 2">CBS 117206</strain>
    </source>
</reference>